<name>A0A1W0X106_HYPEX</name>
<evidence type="ECO:0000313" key="1">
    <source>
        <dbReference type="EMBL" id="OQV20972.1"/>
    </source>
</evidence>
<keyword evidence="2" id="KW-1185">Reference proteome</keyword>
<dbReference type="AlphaFoldDB" id="A0A1W0X106"/>
<comment type="caution">
    <text evidence="1">The sequence shown here is derived from an EMBL/GenBank/DDBJ whole genome shotgun (WGS) entry which is preliminary data.</text>
</comment>
<organism evidence="1 2">
    <name type="scientific">Hypsibius exemplaris</name>
    <name type="common">Freshwater tardigrade</name>
    <dbReference type="NCBI Taxonomy" id="2072580"/>
    <lineage>
        <taxon>Eukaryota</taxon>
        <taxon>Metazoa</taxon>
        <taxon>Ecdysozoa</taxon>
        <taxon>Tardigrada</taxon>
        <taxon>Eutardigrada</taxon>
        <taxon>Parachela</taxon>
        <taxon>Hypsibioidea</taxon>
        <taxon>Hypsibiidae</taxon>
        <taxon>Hypsibius</taxon>
    </lineage>
</organism>
<reference evidence="2" key="1">
    <citation type="submission" date="2017-01" db="EMBL/GenBank/DDBJ databases">
        <title>Comparative genomics of anhydrobiosis in the tardigrade Hypsibius dujardini.</title>
        <authorList>
            <person name="Yoshida Y."/>
            <person name="Koutsovoulos G."/>
            <person name="Laetsch D."/>
            <person name="Stevens L."/>
            <person name="Kumar S."/>
            <person name="Horikawa D."/>
            <person name="Ishino K."/>
            <person name="Komine S."/>
            <person name="Tomita M."/>
            <person name="Blaxter M."/>
            <person name="Arakawa K."/>
        </authorList>
    </citation>
    <scope>NUCLEOTIDE SEQUENCE [LARGE SCALE GENOMIC DNA]</scope>
    <source>
        <strain evidence="2">Z151</strain>
    </source>
</reference>
<accession>A0A1W0X106</accession>
<proteinExistence type="predicted"/>
<sequence>MLQAEYENAAMDDNEGMVENEAMEVASHNGSALEFVPFASLMDVASQSGTKQFSFADGQRFPSWTACRTAVEKWQKETWQSLVNRL</sequence>
<dbReference type="Proteomes" id="UP000192578">
    <property type="component" value="Unassembled WGS sequence"/>
</dbReference>
<gene>
    <name evidence="1" type="ORF">BV898_05047</name>
</gene>
<evidence type="ECO:0000313" key="2">
    <source>
        <dbReference type="Proteomes" id="UP000192578"/>
    </source>
</evidence>
<dbReference type="EMBL" id="MTYJ01000026">
    <property type="protein sequence ID" value="OQV20972.1"/>
    <property type="molecule type" value="Genomic_DNA"/>
</dbReference>
<protein>
    <submittedName>
        <fullName evidence="1">Uncharacterized protein</fullName>
    </submittedName>
</protein>